<dbReference type="AlphaFoldDB" id="A0A8H5HTC9"/>
<organism evidence="2 3">
    <name type="scientific">Collybiopsis confluens</name>
    <dbReference type="NCBI Taxonomy" id="2823264"/>
    <lineage>
        <taxon>Eukaryota</taxon>
        <taxon>Fungi</taxon>
        <taxon>Dikarya</taxon>
        <taxon>Basidiomycota</taxon>
        <taxon>Agaricomycotina</taxon>
        <taxon>Agaricomycetes</taxon>
        <taxon>Agaricomycetidae</taxon>
        <taxon>Agaricales</taxon>
        <taxon>Marasmiineae</taxon>
        <taxon>Omphalotaceae</taxon>
        <taxon>Collybiopsis</taxon>
    </lineage>
</organism>
<dbReference type="Proteomes" id="UP000518752">
    <property type="component" value="Unassembled WGS sequence"/>
</dbReference>
<sequence>MNRMMVLIAESGALYPLAMLASIMVFTIDENLDDLVMLLAPVLTVIVGIAPTMIMVRVDLGISIENNISIATCDTTTGERRILVDPETQPPLDAQNNLEIPRPFPLPSLQRHQTGPIAHFFLNPPPQKYRGIQDRYVPIQIPLLRYQYIITCLRNIASRDRHSPSLTAGFSPLPLKYRSER</sequence>
<feature type="transmembrane region" description="Helical" evidence="1">
    <location>
        <begin position="12"/>
        <end position="29"/>
    </location>
</feature>
<protein>
    <submittedName>
        <fullName evidence="2">Uncharacterized protein</fullName>
    </submittedName>
</protein>
<feature type="transmembrane region" description="Helical" evidence="1">
    <location>
        <begin position="35"/>
        <end position="56"/>
    </location>
</feature>
<dbReference type="EMBL" id="JAACJN010000024">
    <property type="protein sequence ID" value="KAF5389114.1"/>
    <property type="molecule type" value="Genomic_DNA"/>
</dbReference>
<accession>A0A8H5HTC9</accession>
<proteinExistence type="predicted"/>
<evidence type="ECO:0000256" key="1">
    <source>
        <dbReference type="SAM" id="Phobius"/>
    </source>
</evidence>
<name>A0A8H5HTC9_9AGAR</name>
<evidence type="ECO:0000313" key="3">
    <source>
        <dbReference type="Proteomes" id="UP000518752"/>
    </source>
</evidence>
<keyword evidence="3" id="KW-1185">Reference proteome</keyword>
<evidence type="ECO:0000313" key="2">
    <source>
        <dbReference type="EMBL" id="KAF5389114.1"/>
    </source>
</evidence>
<keyword evidence="1" id="KW-0472">Membrane</keyword>
<comment type="caution">
    <text evidence="2">The sequence shown here is derived from an EMBL/GenBank/DDBJ whole genome shotgun (WGS) entry which is preliminary data.</text>
</comment>
<keyword evidence="1" id="KW-1133">Transmembrane helix</keyword>
<keyword evidence="1" id="KW-0812">Transmembrane</keyword>
<reference evidence="2 3" key="1">
    <citation type="journal article" date="2020" name="ISME J.">
        <title>Uncovering the hidden diversity of litter-decomposition mechanisms in mushroom-forming fungi.</title>
        <authorList>
            <person name="Floudas D."/>
            <person name="Bentzer J."/>
            <person name="Ahren D."/>
            <person name="Johansson T."/>
            <person name="Persson P."/>
            <person name="Tunlid A."/>
        </authorList>
    </citation>
    <scope>NUCLEOTIDE SEQUENCE [LARGE SCALE GENOMIC DNA]</scope>
    <source>
        <strain evidence="2 3">CBS 406.79</strain>
    </source>
</reference>
<gene>
    <name evidence="2" type="ORF">D9757_005005</name>
</gene>
<dbReference type="OrthoDB" id="3265563at2759"/>